<evidence type="ECO:0000313" key="5">
    <source>
        <dbReference type="Proteomes" id="UP000218327"/>
    </source>
</evidence>
<sequence>MRYHINFGQNSSSFKLAVIRALTGILLMTALASCASQGAQEAELAAQEAARVAIEQEAASLAQEQERLRAAEISRQQQEQAAEQARLQAQRDRQAAEIQARADAERRQQEELQRQVRAREAAIAAVEAERQQKLDRITALEQQITSISASVGDSENNTEFLQQAISVAEELLDVLASEQEKYEDTDSQGNTLRPLAKDLIAELEARKDELIRRAGTQ</sequence>
<dbReference type="EMBL" id="NVVJ01000042">
    <property type="protein sequence ID" value="PCJ23255.1"/>
    <property type="molecule type" value="Genomic_DNA"/>
</dbReference>
<feature type="signal peptide" evidence="3">
    <location>
        <begin position="1"/>
        <end position="35"/>
    </location>
</feature>
<accession>A0A2A5AVH8</accession>
<comment type="caution">
    <text evidence="4">The sequence shown here is derived from an EMBL/GenBank/DDBJ whole genome shotgun (WGS) entry which is preliminary data.</text>
</comment>
<evidence type="ECO:0000256" key="3">
    <source>
        <dbReference type="SAM" id="SignalP"/>
    </source>
</evidence>
<evidence type="ECO:0000256" key="1">
    <source>
        <dbReference type="SAM" id="Coils"/>
    </source>
</evidence>
<keyword evidence="3" id="KW-0732">Signal</keyword>
<feature type="coiled-coil region" evidence="1">
    <location>
        <begin position="168"/>
        <end position="213"/>
    </location>
</feature>
<feature type="compositionally biased region" description="Low complexity" evidence="2">
    <location>
        <begin position="73"/>
        <end position="88"/>
    </location>
</feature>
<protein>
    <recommendedName>
        <fullName evidence="6">DUF4398 domain-containing protein</fullName>
    </recommendedName>
</protein>
<evidence type="ECO:0000313" key="4">
    <source>
        <dbReference type="EMBL" id="PCJ23255.1"/>
    </source>
</evidence>
<feature type="chain" id="PRO_5012269359" description="DUF4398 domain-containing protein" evidence="3">
    <location>
        <begin position="36"/>
        <end position="217"/>
    </location>
</feature>
<dbReference type="AlphaFoldDB" id="A0A2A5AVH8"/>
<gene>
    <name evidence="4" type="ORF">COA96_12345</name>
</gene>
<reference evidence="5" key="1">
    <citation type="submission" date="2017-08" db="EMBL/GenBank/DDBJ databases">
        <title>A dynamic microbial community with high functional redundancy inhabits the cold, oxic subseafloor aquifer.</title>
        <authorList>
            <person name="Tully B.J."/>
            <person name="Wheat C.G."/>
            <person name="Glazer B.T."/>
            <person name="Huber J.A."/>
        </authorList>
    </citation>
    <scope>NUCLEOTIDE SEQUENCE [LARGE SCALE GENOMIC DNA]</scope>
</reference>
<dbReference type="Proteomes" id="UP000218327">
    <property type="component" value="Unassembled WGS sequence"/>
</dbReference>
<feature type="compositionally biased region" description="Basic and acidic residues" evidence="2">
    <location>
        <begin position="89"/>
        <end position="106"/>
    </location>
</feature>
<proteinExistence type="predicted"/>
<evidence type="ECO:0008006" key="6">
    <source>
        <dbReference type="Google" id="ProtNLM"/>
    </source>
</evidence>
<name>A0A2A5AVH8_9GAMM</name>
<dbReference type="PROSITE" id="PS51257">
    <property type="entry name" value="PROKAR_LIPOPROTEIN"/>
    <property type="match status" value="1"/>
</dbReference>
<feature type="region of interest" description="Disordered" evidence="2">
    <location>
        <begin position="72"/>
        <end position="106"/>
    </location>
</feature>
<evidence type="ECO:0000256" key="2">
    <source>
        <dbReference type="SAM" id="MobiDB-lite"/>
    </source>
</evidence>
<keyword evidence="1" id="KW-0175">Coiled coil</keyword>
<organism evidence="4 5">
    <name type="scientific">SAR86 cluster bacterium</name>
    <dbReference type="NCBI Taxonomy" id="2030880"/>
    <lineage>
        <taxon>Bacteria</taxon>
        <taxon>Pseudomonadati</taxon>
        <taxon>Pseudomonadota</taxon>
        <taxon>Gammaproteobacteria</taxon>
        <taxon>SAR86 cluster</taxon>
    </lineage>
</organism>